<dbReference type="EC" id="2.6.1.11" evidence="1"/>
<comment type="caution">
    <text evidence="1">The sequence shown here is derived from an EMBL/GenBank/DDBJ whole genome shotgun (WGS) entry which is preliminary data.</text>
</comment>
<accession>A0A645G9V7</accession>
<dbReference type="GO" id="GO:0003992">
    <property type="term" value="F:N2-acetyl-L-ornithine:2-oxoglutarate 5-aminotransferase activity"/>
    <property type="evidence" value="ECO:0007669"/>
    <property type="project" value="UniProtKB-EC"/>
</dbReference>
<reference evidence="1" key="1">
    <citation type="submission" date="2019-08" db="EMBL/GenBank/DDBJ databases">
        <authorList>
            <person name="Kucharzyk K."/>
            <person name="Murdoch R.W."/>
            <person name="Higgins S."/>
            <person name="Loffler F."/>
        </authorList>
    </citation>
    <scope>NUCLEOTIDE SEQUENCE</scope>
</reference>
<keyword evidence="1" id="KW-0808">Transferase</keyword>
<dbReference type="AlphaFoldDB" id="A0A645G9V7"/>
<organism evidence="1">
    <name type="scientific">bioreactor metagenome</name>
    <dbReference type="NCBI Taxonomy" id="1076179"/>
    <lineage>
        <taxon>unclassified sequences</taxon>
        <taxon>metagenomes</taxon>
        <taxon>ecological metagenomes</taxon>
    </lineage>
</organism>
<proteinExistence type="predicted"/>
<gene>
    <name evidence="1" type="primary">argD_39</name>
    <name evidence="1" type="ORF">SDC9_168233</name>
</gene>
<dbReference type="SUPFAM" id="SSF53383">
    <property type="entry name" value="PLP-dependent transferases"/>
    <property type="match status" value="1"/>
</dbReference>
<sequence>MAGIELNRNCQELVGRALSEQRLLITVTRERTIRLLPPLICDEAQIDDIVARVTSLCQDCAPSRDAV</sequence>
<protein>
    <submittedName>
        <fullName evidence="1">Acetylornithine/succinyldiaminopimelate aminotransferase</fullName>
        <ecNumber evidence="1">2.6.1.11</ecNumber>
    </submittedName>
</protein>
<evidence type="ECO:0000313" key="1">
    <source>
        <dbReference type="EMBL" id="MPN20854.1"/>
    </source>
</evidence>
<dbReference type="EMBL" id="VSSQ01068714">
    <property type="protein sequence ID" value="MPN20854.1"/>
    <property type="molecule type" value="Genomic_DNA"/>
</dbReference>
<name>A0A645G9V7_9ZZZZ</name>
<dbReference type="InterPro" id="IPR015424">
    <property type="entry name" value="PyrdxlP-dep_Trfase"/>
</dbReference>
<keyword evidence="1" id="KW-0032">Aminotransferase</keyword>
<dbReference type="Gene3D" id="3.90.1150.10">
    <property type="entry name" value="Aspartate Aminotransferase, domain 1"/>
    <property type="match status" value="1"/>
</dbReference>
<dbReference type="InterPro" id="IPR015422">
    <property type="entry name" value="PyrdxlP-dep_Trfase_small"/>
</dbReference>